<organism evidence="2 3">
    <name type="scientific">Lophium mytilinum</name>
    <dbReference type="NCBI Taxonomy" id="390894"/>
    <lineage>
        <taxon>Eukaryota</taxon>
        <taxon>Fungi</taxon>
        <taxon>Dikarya</taxon>
        <taxon>Ascomycota</taxon>
        <taxon>Pezizomycotina</taxon>
        <taxon>Dothideomycetes</taxon>
        <taxon>Pleosporomycetidae</taxon>
        <taxon>Mytilinidiales</taxon>
        <taxon>Mytilinidiaceae</taxon>
        <taxon>Lophium</taxon>
    </lineage>
</organism>
<dbReference type="InterPro" id="IPR025337">
    <property type="entry name" value="Questin_oxidase-like"/>
</dbReference>
<keyword evidence="1" id="KW-0560">Oxidoreductase</keyword>
<dbReference type="Proteomes" id="UP000799750">
    <property type="component" value="Unassembled WGS sequence"/>
</dbReference>
<dbReference type="EMBL" id="MU004187">
    <property type="protein sequence ID" value="KAF2496682.1"/>
    <property type="molecule type" value="Genomic_DNA"/>
</dbReference>
<dbReference type="AlphaFoldDB" id="A0A6A6QX01"/>
<protein>
    <recommendedName>
        <fullName evidence="4">HypA-like protein</fullName>
    </recommendedName>
</protein>
<accession>A0A6A6QX01</accession>
<dbReference type="Pfam" id="PF14027">
    <property type="entry name" value="Questin_oxidase"/>
    <property type="match status" value="1"/>
</dbReference>
<sequence length="444" mass="50345">MATSSVVKLSASQHPEFSVSGITAESAEATSKLLQENHDHHHILSSQSGFHNHIAHHLLTLFALGASPSIIKKQYDRNKIYQRPPGALEDSVVDDMHGPERFKSYLGDEKYYRDFLVYFEKEIEQKGWENVLNEYVFAGDERAEDLLVRMHGGFLHPMIHLGFGVEFQQPAIIAEALAQAAVHDDWIGTFLLPAEQAAKKNHQSKSKSLVELLEEIRADKKLSTAADWDDGNKIRDGLLKRAPEETIKYASQYIVQESELNEKVAEMTNAAIYYTSSAQNPKKLIKLDFYYMHCVNSSIFYSVFLKQAWLSNANKVRILEWKGRMDLAMYASRRSPDLLIDEVTSYKPKIAIKNASDSWANVFERVRNYSDDGHSAKLVRAVAHGQTISEPYEATDSFRVKQDMWLNLGNMVIDSVEAGEPRWVRSAGFPQAWDNVPDRLGAHL</sequence>
<name>A0A6A6QX01_9PEZI</name>
<reference evidence="2" key="1">
    <citation type="journal article" date="2020" name="Stud. Mycol.">
        <title>101 Dothideomycetes genomes: a test case for predicting lifestyles and emergence of pathogens.</title>
        <authorList>
            <person name="Haridas S."/>
            <person name="Albert R."/>
            <person name="Binder M."/>
            <person name="Bloem J."/>
            <person name="Labutti K."/>
            <person name="Salamov A."/>
            <person name="Andreopoulos B."/>
            <person name="Baker S."/>
            <person name="Barry K."/>
            <person name="Bills G."/>
            <person name="Bluhm B."/>
            <person name="Cannon C."/>
            <person name="Castanera R."/>
            <person name="Culley D."/>
            <person name="Daum C."/>
            <person name="Ezra D."/>
            <person name="Gonzalez J."/>
            <person name="Henrissat B."/>
            <person name="Kuo A."/>
            <person name="Liang C."/>
            <person name="Lipzen A."/>
            <person name="Lutzoni F."/>
            <person name="Magnuson J."/>
            <person name="Mondo S."/>
            <person name="Nolan M."/>
            <person name="Ohm R."/>
            <person name="Pangilinan J."/>
            <person name="Park H.-J."/>
            <person name="Ramirez L."/>
            <person name="Alfaro M."/>
            <person name="Sun H."/>
            <person name="Tritt A."/>
            <person name="Yoshinaga Y."/>
            <person name="Zwiers L.-H."/>
            <person name="Turgeon B."/>
            <person name="Goodwin S."/>
            <person name="Spatafora J."/>
            <person name="Crous P."/>
            <person name="Grigoriev I."/>
        </authorList>
    </citation>
    <scope>NUCLEOTIDE SEQUENCE</scope>
    <source>
        <strain evidence="2">CBS 269.34</strain>
    </source>
</reference>
<dbReference type="PANTHER" id="PTHR35870">
    <property type="entry name" value="PROTEIN, PUTATIVE (AFU_ORTHOLOGUE AFUA_5G03330)-RELATED"/>
    <property type="match status" value="1"/>
</dbReference>
<gene>
    <name evidence="2" type="ORF">BU16DRAFT_458022</name>
</gene>
<proteinExistence type="predicted"/>
<dbReference type="OrthoDB" id="10004862at2759"/>
<dbReference type="PANTHER" id="PTHR35870:SF1">
    <property type="entry name" value="PROTEIN, PUTATIVE (AFU_ORTHOLOGUE AFUA_5G03330)-RELATED"/>
    <property type="match status" value="1"/>
</dbReference>
<keyword evidence="3" id="KW-1185">Reference proteome</keyword>
<evidence type="ECO:0000313" key="2">
    <source>
        <dbReference type="EMBL" id="KAF2496682.1"/>
    </source>
</evidence>
<evidence type="ECO:0000313" key="3">
    <source>
        <dbReference type="Proteomes" id="UP000799750"/>
    </source>
</evidence>
<dbReference type="GO" id="GO:0016491">
    <property type="term" value="F:oxidoreductase activity"/>
    <property type="evidence" value="ECO:0007669"/>
    <property type="project" value="UniProtKB-KW"/>
</dbReference>
<evidence type="ECO:0000256" key="1">
    <source>
        <dbReference type="ARBA" id="ARBA00023002"/>
    </source>
</evidence>
<evidence type="ECO:0008006" key="4">
    <source>
        <dbReference type="Google" id="ProtNLM"/>
    </source>
</evidence>